<dbReference type="EMBL" id="AP024412">
    <property type="protein sequence ID" value="BCR36806.1"/>
    <property type="molecule type" value="Genomic_DNA"/>
</dbReference>
<evidence type="ECO:0000256" key="1">
    <source>
        <dbReference type="ARBA" id="ARBA00007378"/>
    </source>
</evidence>
<dbReference type="NCBIfam" id="TIGR03561">
    <property type="entry name" value="organ_hyd_perox"/>
    <property type="match status" value="1"/>
</dbReference>
<dbReference type="Gene3D" id="2.20.25.10">
    <property type="match status" value="1"/>
</dbReference>
<dbReference type="SUPFAM" id="SSF82784">
    <property type="entry name" value="OsmC-like"/>
    <property type="match status" value="1"/>
</dbReference>
<dbReference type="InterPro" id="IPR036102">
    <property type="entry name" value="OsmC/Ohrsf"/>
</dbReference>
<keyword evidence="3" id="KW-1185">Reference proteome</keyword>
<dbReference type="GO" id="GO:0006979">
    <property type="term" value="P:response to oxidative stress"/>
    <property type="evidence" value="ECO:0007669"/>
    <property type="project" value="InterPro"/>
</dbReference>
<sequence>MKEILSRTATTYGGRNGEIKDTTSGVTYKLAKPKQMGGIGLDGTDPEELFSAGYSSCFASSMEYLLNEDKVDYKDLYVKAETKLLMIPNEGFKFKLVVEARINGVDQKTLDKYIQGAKGFCPYSKAFKGNIDIEFI</sequence>
<evidence type="ECO:0000313" key="3">
    <source>
        <dbReference type="Proteomes" id="UP000620133"/>
    </source>
</evidence>
<dbReference type="InterPro" id="IPR015946">
    <property type="entry name" value="KH_dom-like_a/b"/>
</dbReference>
<dbReference type="RefSeq" id="WP_176239448.1">
    <property type="nucleotide sequence ID" value="NZ_AP024412.1"/>
</dbReference>
<protein>
    <submittedName>
        <fullName evidence="2">Organic hydroperoxide resistance protein-like 2</fullName>
    </submittedName>
</protein>
<dbReference type="AlphaFoldDB" id="A0A7U9TK29"/>
<organism evidence="2 3">
    <name type="scientific">Mariniplasma anaerobium</name>
    <dbReference type="NCBI Taxonomy" id="2735436"/>
    <lineage>
        <taxon>Bacteria</taxon>
        <taxon>Bacillati</taxon>
        <taxon>Mycoplasmatota</taxon>
        <taxon>Mollicutes</taxon>
        <taxon>Acholeplasmatales</taxon>
        <taxon>Acholeplasmataceae</taxon>
        <taxon>Mariniplasma</taxon>
    </lineage>
</organism>
<dbReference type="KEGG" id="manr:MPAN_016990"/>
<proteinExistence type="inferred from homology"/>
<accession>A0A7U9TK29</accession>
<dbReference type="Pfam" id="PF02566">
    <property type="entry name" value="OsmC"/>
    <property type="match status" value="1"/>
</dbReference>
<gene>
    <name evidence="2" type="ORF">MPAN_016990</name>
</gene>
<dbReference type="InterPro" id="IPR019953">
    <property type="entry name" value="OHR"/>
</dbReference>
<dbReference type="Proteomes" id="UP000620133">
    <property type="component" value="Chromosome"/>
</dbReference>
<reference evidence="2" key="1">
    <citation type="submission" date="2021-01" db="EMBL/GenBank/DDBJ databases">
        <title>Draft genome sequence of Acholeplasmataceae bacterium strain Mahy22.</title>
        <authorList>
            <person name="Watanabe M."/>
            <person name="Kojima H."/>
            <person name="Fukui M."/>
        </authorList>
    </citation>
    <scope>NUCLEOTIDE SEQUENCE</scope>
    <source>
        <strain evidence="2">Mahy22</strain>
    </source>
</reference>
<name>A0A7U9TK29_9MOLU</name>
<dbReference type="InterPro" id="IPR003718">
    <property type="entry name" value="OsmC/Ohr_fam"/>
</dbReference>
<evidence type="ECO:0000313" key="2">
    <source>
        <dbReference type="EMBL" id="BCR36806.1"/>
    </source>
</evidence>
<dbReference type="Gene3D" id="3.30.300.20">
    <property type="match status" value="1"/>
</dbReference>
<dbReference type="PANTHER" id="PTHR33797">
    <property type="entry name" value="ORGANIC HYDROPEROXIDE RESISTANCE PROTEIN-LIKE"/>
    <property type="match status" value="1"/>
</dbReference>
<comment type="similarity">
    <text evidence="1">Belongs to the OsmC/Ohr family.</text>
</comment>
<dbReference type="PANTHER" id="PTHR33797:SF2">
    <property type="entry name" value="ORGANIC HYDROPEROXIDE RESISTANCE PROTEIN-LIKE"/>
    <property type="match status" value="1"/>
</dbReference>